<evidence type="ECO:0000256" key="2">
    <source>
        <dbReference type="PROSITE-ProRule" id="PRU01161"/>
    </source>
</evidence>
<name>A0ABV0JK75_9CYAN</name>
<evidence type="ECO:0000256" key="3">
    <source>
        <dbReference type="SAM" id="Phobius"/>
    </source>
</evidence>
<dbReference type="Proteomes" id="UP001442494">
    <property type="component" value="Unassembled WGS sequence"/>
</dbReference>
<evidence type="ECO:0000256" key="1">
    <source>
        <dbReference type="ARBA" id="ARBA00023098"/>
    </source>
</evidence>
<dbReference type="EMBL" id="JAMPKK010000007">
    <property type="protein sequence ID" value="MEP0863834.1"/>
    <property type="molecule type" value="Genomic_DNA"/>
</dbReference>
<keyword evidence="3" id="KW-1133">Transmembrane helix</keyword>
<accession>A0ABV0JK75</accession>
<dbReference type="Pfam" id="PF01734">
    <property type="entry name" value="Patatin"/>
    <property type="match status" value="1"/>
</dbReference>
<reference evidence="5 6" key="1">
    <citation type="submission" date="2022-04" db="EMBL/GenBank/DDBJ databases">
        <title>Positive selection, recombination, and allopatry shape intraspecific diversity of widespread and dominant cyanobacteria.</title>
        <authorList>
            <person name="Wei J."/>
            <person name="Shu W."/>
            <person name="Hu C."/>
        </authorList>
    </citation>
    <scope>NUCLEOTIDE SEQUENCE [LARGE SCALE GENOMIC DNA]</scope>
    <source>
        <strain evidence="5 6">GB2-A5</strain>
    </source>
</reference>
<feature type="short sequence motif" description="DGA/G" evidence="2">
    <location>
        <begin position="321"/>
        <end position="323"/>
    </location>
</feature>
<feature type="active site" description="Proton acceptor" evidence="2">
    <location>
        <position position="321"/>
    </location>
</feature>
<feature type="transmembrane region" description="Helical" evidence="3">
    <location>
        <begin position="590"/>
        <end position="608"/>
    </location>
</feature>
<evidence type="ECO:0000313" key="6">
    <source>
        <dbReference type="Proteomes" id="UP001442494"/>
    </source>
</evidence>
<gene>
    <name evidence="5" type="ORF">NDI37_05060</name>
</gene>
<evidence type="ECO:0000313" key="5">
    <source>
        <dbReference type="EMBL" id="MEP0863834.1"/>
    </source>
</evidence>
<dbReference type="RefSeq" id="WP_190417413.1">
    <property type="nucleotide sequence ID" value="NZ_JAMPKK010000007.1"/>
</dbReference>
<keyword evidence="3" id="KW-0472">Membrane</keyword>
<dbReference type="PROSITE" id="PS51635">
    <property type="entry name" value="PNPLA"/>
    <property type="match status" value="1"/>
</dbReference>
<dbReference type="InterPro" id="IPR002641">
    <property type="entry name" value="PNPLA_dom"/>
</dbReference>
<keyword evidence="2" id="KW-0378">Hydrolase</keyword>
<protein>
    <submittedName>
        <fullName evidence="5">Patatin-like phospholipase family protein</fullName>
    </submittedName>
</protein>
<feature type="active site" description="Nucleophile" evidence="2">
    <location>
        <position position="49"/>
    </location>
</feature>
<evidence type="ECO:0000259" key="4">
    <source>
        <dbReference type="PROSITE" id="PS51635"/>
    </source>
</evidence>
<comment type="caution">
    <text evidence="2">Lacks conserved residue(s) required for the propagation of feature annotation.</text>
</comment>
<feature type="transmembrane region" description="Helical" evidence="3">
    <location>
        <begin position="614"/>
        <end position="634"/>
    </location>
</feature>
<feature type="short sequence motif" description="GXSXG" evidence="2">
    <location>
        <begin position="47"/>
        <end position="51"/>
    </location>
</feature>
<dbReference type="InterPro" id="IPR016035">
    <property type="entry name" value="Acyl_Trfase/lysoPLipase"/>
</dbReference>
<feature type="domain" description="PNPLA" evidence="4">
    <location>
        <begin position="10"/>
        <end position="334"/>
    </location>
</feature>
<comment type="caution">
    <text evidence="5">The sequence shown here is derived from an EMBL/GenBank/DDBJ whole genome shotgun (WGS) entry which is preliminary data.</text>
</comment>
<organism evidence="5 6">
    <name type="scientific">Funiculus sociatus GB2-A5</name>
    <dbReference type="NCBI Taxonomy" id="2933946"/>
    <lineage>
        <taxon>Bacteria</taxon>
        <taxon>Bacillati</taxon>
        <taxon>Cyanobacteriota</taxon>
        <taxon>Cyanophyceae</taxon>
        <taxon>Coleofasciculales</taxon>
        <taxon>Coleofasciculaceae</taxon>
        <taxon>Funiculus</taxon>
    </lineage>
</organism>
<keyword evidence="2" id="KW-0442">Lipid degradation</keyword>
<keyword evidence="6" id="KW-1185">Reference proteome</keyword>
<dbReference type="Gene3D" id="3.40.1090.10">
    <property type="entry name" value="Cytosolic phospholipase A2 catalytic domain"/>
    <property type="match status" value="1"/>
</dbReference>
<sequence>MTTTPKLITLNCSGGISLGAYMAGVFYELTKEAVKPEPKVIIDIITGSSAGAMSGAIAAYCLLNGNVAPPSKYINLEKITDEAHKSPLYQAWVEQADIEQIDSFAVMLSSFKDGYKATIESFVNSFESTLEKYQVSSSPIRRAIFKLFKKNKYSESTPQQKRNRTNLSVLSGEAIKKIAQLVIDPPQITDNTKPLALLMTLTNLQGLLEKVTLADSQGLVEQEIEAIASSETRQFLFHSKLDQQKMNKMWEKAVIGGRASGAFPLAFPPIWDHSDITSLNLKNLSDDYFATLNPKILKKEGLGAIPRTENSDTDLMFLYTDGGILDGLPILKGIDLEHDLRLRKIHNNGNSRQQFRQEFTAQQSSSNTERLHVYIRPIPVENLKSDERLTQGYFPMLEVGIKGLTLPKAEHDSMRLKEIQKRNELVQAKQELLEKLQYQGVENITQIKEKLEEAIPYRHVNLRPITPAIIGKIAELEKHPNLSRLTPIYANLPNNIQVSLQEGSAAALLASDFLGAFGGFFDKRYRDHDFILGRICGITWLHEHCNVEISEAEVEELVRDAQKYLLDKDPQPADLKFSQKIRIARMGLRALRIVVTESKIIGLAWLFVLGVVKLSAILLLAILEILATLFIGLTDMVERMHKMMFGSGS</sequence>
<proteinExistence type="predicted"/>
<keyword evidence="3" id="KW-0812">Transmembrane</keyword>
<dbReference type="SUPFAM" id="SSF52151">
    <property type="entry name" value="FabD/lysophospholipase-like"/>
    <property type="match status" value="1"/>
</dbReference>
<keyword evidence="1 2" id="KW-0443">Lipid metabolism</keyword>